<evidence type="ECO:0000313" key="3">
    <source>
        <dbReference type="EMBL" id="NJC26360.1"/>
    </source>
</evidence>
<organism evidence="3 4">
    <name type="scientific">Neolewinella antarctica</name>
    <dbReference type="NCBI Taxonomy" id="442734"/>
    <lineage>
        <taxon>Bacteria</taxon>
        <taxon>Pseudomonadati</taxon>
        <taxon>Bacteroidota</taxon>
        <taxon>Saprospiria</taxon>
        <taxon>Saprospirales</taxon>
        <taxon>Lewinellaceae</taxon>
        <taxon>Neolewinella</taxon>
    </lineage>
</organism>
<name>A0ABX0XBB8_9BACT</name>
<dbReference type="PANTHER" id="PTHR44520:SF2">
    <property type="entry name" value="RESPONSE REGULATOR RCP1"/>
    <property type="match status" value="1"/>
</dbReference>
<dbReference type="Gene3D" id="3.40.50.2300">
    <property type="match status" value="1"/>
</dbReference>
<dbReference type="SUPFAM" id="SSF52172">
    <property type="entry name" value="CheY-like"/>
    <property type="match status" value="1"/>
</dbReference>
<feature type="modified residue" description="4-aspartylphosphate" evidence="1">
    <location>
        <position position="64"/>
    </location>
</feature>
<dbReference type="SMART" id="SM00448">
    <property type="entry name" value="REC"/>
    <property type="match status" value="1"/>
</dbReference>
<dbReference type="PANTHER" id="PTHR44520">
    <property type="entry name" value="RESPONSE REGULATOR RCP1-RELATED"/>
    <property type="match status" value="1"/>
</dbReference>
<protein>
    <submittedName>
        <fullName evidence="3">CheY-like chemotaxis protein</fullName>
    </submittedName>
</protein>
<evidence type="ECO:0000259" key="2">
    <source>
        <dbReference type="PROSITE" id="PS50110"/>
    </source>
</evidence>
<evidence type="ECO:0000313" key="4">
    <source>
        <dbReference type="Proteomes" id="UP000770785"/>
    </source>
</evidence>
<evidence type="ECO:0000256" key="1">
    <source>
        <dbReference type="PROSITE-ProRule" id="PRU00169"/>
    </source>
</evidence>
<sequence length="137" mass="15592">MPFQPTVLLIDDNEATNFLHTRVLRKSGRILSVRAVTSALRALDYLTTSDKSADYPKPDLIFLDINMPGMTGWEFLQAYRELPLEQRGGIVIVMLTTSLNPDDRSRAQSIKEISSFQQKPLMITELNRILDDYFASI</sequence>
<dbReference type="InterPro" id="IPR001789">
    <property type="entry name" value="Sig_transdc_resp-reg_receiver"/>
</dbReference>
<feature type="domain" description="Response regulatory" evidence="2">
    <location>
        <begin position="6"/>
        <end position="134"/>
    </location>
</feature>
<gene>
    <name evidence="3" type="ORF">GGR27_001859</name>
</gene>
<dbReference type="Pfam" id="PF00072">
    <property type="entry name" value="Response_reg"/>
    <property type="match status" value="1"/>
</dbReference>
<dbReference type="InterPro" id="IPR011006">
    <property type="entry name" value="CheY-like_superfamily"/>
</dbReference>
<keyword evidence="1" id="KW-0597">Phosphoprotein</keyword>
<comment type="caution">
    <text evidence="3">The sequence shown here is derived from an EMBL/GenBank/DDBJ whole genome shotgun (WGS) entry which is preliminary data.</text>
</comment>
<dbReference type="Proteomes" id="UP000770785">
    <property type="component" value="Unassembled WGS sequence"/>
</dbReference>
<accession>A0ABX0XBB8</accession>
<keyword evidence="4" id="KW-1185">Reference proteome</keyword>
<reference evidence="3 4" key="1">
    <citation type="submission" date="2020-03" db="EMBL/GenBank/DDBJ databases">
        <title>Genomic Encyclopedia of Type Strains, Phase IV (KMG-IV): sequencing the most valuable type-strain genomes for metagenomic binning, comparative biology and taxonomic classification.</title>
        <authorList>
            <person name="Goeker M."/>
        </authorList>
    </citation>
    <scope>NUCLEOTIDE SEQUENCE [LARGE SCALE GENOMIC DNA]</scope>
    <source>
        <strain evidence="3 4">DSM 105096</strain>
    </source>
</reference>
<dbReference type="PROSITE" id="PS50110">
    <property type="entry name" value="RESPONSE_REGULATORY"/>
    <property type="match status" value="1"/>
</dbReference>
<proteinExistence type="predicted"/>
<dbReference type="InterPro" id="IPR052893">
    <property type="entry name" value="TCS_response_regulator"/>
</dbReference>
<dbReference type="RefSeq" id="WP_168037109.1">
    <property type="nucleotide sequence ID" value="NZ_JAATJH010000002.1"/>
</dbReference>
<dbReference type="EMBL" id="JAATJH010000002">
    <property type="protein sequence ID" value="NJC26360.1"/>
    <property type="molecule type" value="Genomic_DNA"/>
</dbReference>